<dbReference type="Gene3D" id="1.10.1040.10">
    <property type="entry name" value="N-(1-d-carboxylethyl)-l-norvaline Dehydrogenase, domain 2"/>
    <property type="match status" value="1"/>
</dbReference>
<dbReference type="EMBL" id="QFPW01000024">
    <property type="protein sequence ID" value="PZQ46499.1"/>
    <property type="molecule type" value="Genomic_DNA"/>
</dbReference>
<dbReference type="GO" id="GO:0050661">
    <property type="term" value="F:NADP binding"/>
    <property type="evidence" value="ECO:0007669"/>
    <property type="project" value="InterPro"/>
</dbReference>
<dbReference type="InterPro" id="IPR013328">
    <property type="entry name" value="6PGD_dom2"/>
</dbReference>
<dbReference type="PANTHER" id="PTHR43060">
    <property type="entry name" value="3-HYDROXYISOBUTYRATE DEHYDROGENASE-LIKE 1, MITOCHONDRIAL-RELATED"/>
    <property type="match status" value="1"/>
</dbReference>
<feature type="domain" description="3-hydroxyisobutyrate dehydrogenase-like NAD-binding" evidence="5">
    <location>
        <begin position="167"/>
        <end position="277"/>
    </location>
</feature>
<proteinExistence type="predicted"/>
<sequence length="294" mass="30824">MTQERIGFIGVGLMGHGMARNLVTKGWPLTVMAHRNRAPVEDLVGLGAAEAKTPRAVAEASDVVVLCVTGSPQVQAVLDGPDGLVAAGKPLVVIDCSTSDPSVTTALAERLAPRGITLVDAPLGRTPVEAAAGTLDVMVGCDADVFARVRPVIDAFAGKIIHTGRVGSGHTMKLLNNFLSLGYASIYAEALMIAQKTGISDQTFDDVIRGGRMDCAFYQTFSKWYLEKDPDAHRFTISNALKDVTYLASLVNALGVANPMGAATRNTLAVAAGRGHAANYVPRLVDVIRDANAG</sequence>
<dbReference type="InterPro" id="IPR029154">
    <property type="entry name" value="HIBADH-like_NADP-bd"/>
</dbReference>
<name>A0A2W5N273_RHOSU</name>
<dbReference type="InterPro" id="IPR015815">
    <property type="entry name" value="HIBADH-related"/>
</dbReference>
<evidence type="ECO:0000259" key="5">
    <source>
        <dbReference type="Pfam" id="PF14833"/>
    </source>
</evidence>
<gene>
    <name evidence="6" type="ORF">DI556_19970</name>
</gene>
<evidence type="ECO:0000256" key="1">
    <source>
        <dbReference type="ARBA" id="ARBA00023002"/>
    </source>
</evidence>
<evidence type="ECO:0000313" key="7">
    <source>
        <dbReference type="Proteomes" id="UP000249185"/>
    </source>
</evidence>
<dbReference type="AlphaFoldDB" id="A0A2W5N273"/>
<reference evidence="6 7" key="1">
    <citation type="submission" date="2017-08" db="EMBL/GenBank/DDBJ databases">
        <title>Infants hospitalized years apart are colonized by the same room-sourced microbial strains.</title>
        <authorList>
            <person name="Brooks B."/>
            <person name="Olm M.R."/>
            <person name="Firek B.A."/>
            <person name="Baker R."/>
            <person name="Thomas B.C."/>
            <person name="Morowitz M.J."/>
            <person name="Banfield J.F."/>
        </authorList>
    </citation>
    <scope>NUCLEOTIDE SEQUENCE [LARGE SCALE GENOMIC DNA]</scope>
    <source>
        <strain evidence="6">S2_005_002_R2_34</strain>
    </source>
</reference>
<evidence type="ECO:0000256" key="2">
    <source>
        <dbReference type="ARBA" id="ARBA00023027"/>
    </source>
</evidence>
<accession>A0A2W5N273</accession>
<dbReference type="PIRSF" id="PIRSF000103">
    <property type="entry name" value="HIBADH"/>
    <property type="match status" value="1"/>
</dbReference>
<feature type="active site" evidence="3">
    <location>
        <position position="173"/>
    </location>
</feature>
<dbReference type="InterPro" id="IPR008927">
    <property type="entry name" value="6-PGluconate_DH-like_C_sf"/>
</dbReference>
<feature type="domain" description="6-phosphogluconate dehydrogenase NADP-binding" evidence="4">
    <location>
        <begin position="5"/>
        <end position="164"/>
    </location>
</feature>
<comment type="caution">
    <text evidence="6">The sequence shown here is derived from an EMBL/GenBank/DDBJ whole genome shotgun (WGS) entry which is preliminary data.</text>
</comment>
<keyword evidence="2" id="KW-0520">NAD</keyword>
<protein>
    <submittedName>
        <fullName evidence="6">NAD(P)-dependent oxidoreductase</fullName>
    </submittedName>
</protein>
<evidence type="ECO:0000313" key="6">
    <source>
        <dbReference type="EMBL" id="PZQ46499.1"/>
    </source>
</evidence>
<dbReference type="Gene3D" id="3.40.50.720">
    <property type="entry name" value="NAD(P)-binding Rossmann-like Domain"/>
    <property type="match status" value="1"/>
</dbReference>
<dbReference type="Pfam" id="PF03446">
    <property type="entry name" value="NAD_binding_2"/>
    <property type="match status" value="1"/>
</dbReference>
<dbReference type="SUPFAM" id="SSF51735">
    <property type="entry name" value="NAD(P)-binding Rossmann-fold domains"/>
    <property type="match status" value="1"/>
</dbReference>
<dbReference type="GO" id="GO:0051287">
    <property type="term" value="F:NAD binding"/>
    <property type="evidence" value="ECO:0007669"/>
    <property type="project" value="InterPro"/>
</dbReference>
<evidence type="ECO:0000256" key="3">
    <source>
        <dbReference type="PIRSR" id="PIRSR000103-1"/>
    </source>
</evidence>
<evidence type="ECO:0000259" key="4">
    <source>
        <dbReference type="Pfam" id="PF03446"/>
    </source>
</evidence>
<dbReference type="InterPro" id="IPR006115">
    <property type="entry name" value="6PGDH_NADP-bd"/>
</dbReference>
<dbReference type="SUPFAM" id="SSF48179">
    <property type="entry name" value="6-phosphogluconate dehydrogenase C-terminal domain-like"/>
    <property type="match status" value="1"/>
</dbReference>
<dbReference type="PANTHER" id="PTHR43060:SF15">
    <property type="entry name" value="3-HYDROXYISOBUTYRATE DEHYDROGENASE-LIKE 1, MITOCHONDRIAL-RELATED"/>
    <property type="match status" value="1"/>
</dbReference>
<dbReference type="Proteomes" id="UP000249185">
    <property type="component" value="Unassembled WGS sequence"/>
</dbReference>
<dbReference type="Pfam" id="PF14833">
    <property type="entry name" value="NAD_binding_11"/>
    <property type="match status" value="1"/>
</dbReference>
<dbReference type="GO" id="GO:0016491">
    <property type="term" value="F:oxidoreductase activity"/>
    <property type="evidence" value="ECO:0007669"/>
    <property type="project" value="UniProtKB-KW"/>
</dbReference>
<keyword evidence="1" id="KW-0560">Oxidoreductase</keyword>
<organism evidence="6 7">
    <name type="scientific">Rhodovulum sulfidophilum</name>
    <name type="common">Rhodobacter sulfidophilus</name>
    <dbReference type="NCBI Taxonomy" id="35806"/>
    <lineage>
        <taxon>Bacteria</taxon>
        <taxon>Pseudomonadati</taxon>
        <taxon>Pseudomonadota</taxon>
        <taxon>Alphaproteobacteria</taxon>
        <taxon>Rhodobacterales</taxon>
        <taxon>Paracoccaceae</taxon>
        <taxon>Rhodovulum</taxon>
    </lineage>
</organism>
<dbReference type="InterPro" id="IPR036291">
    <property type="entry name" value="NAD(P)-bd_dom_sf"/>
</dbReference>